<dbReference type="RefSeq" id="WP_083004888.1">
    <property type="nucleotide sequence ID" value="NZ_AP022591.1"/>
</dbReference>
<evidence type="ECO:0000256" key="5">
    <source>
        <dbReference type="ARBA" id="ARBA00023288"/>
    </source>
</evidence>
<proteinExistence type="inferred from homology"/>
<keyword evidence="4 6" id="KW-0564">Palmitate</keyword>
<comment type="similarity">
    <text evidence="6">Belongs to the LpqB lipoprotein family.</text>
</comment>
<keyword evidence="1 6" id="KW-1003">Cell membrane</keyword>
<accession>A0A1X0BQE5</accession>
<sequence length="585" mass="61770">MRRLLAVVWLLAVVLAGCAGVPSSSSPQAIGTVDRPAPPSLPKPTPGMDPDVLLREFLKATADPSNRHLAARQFLTESASRTWDDAGSAILIDNVVFVETRGPERVSVNMRADILGSLSDMGVFETGEGALPDPGPIELVKTPDGWRIDKLPNGVFLDWQQFQATYKRNTLYFVDPTGGTVVPDPRYVAVSDPDQLATELVSKLIAGPRPEMAKTVRNLLEPPLKLRGPVTRADGGKTGVGRGYGGARIDLENLSTTDPHSRQLLAAQLIWTLSRAGINGPYVINADSVPLDERFADGWETSDVAATDPGAASGVAAGLHALVGGSLVALDGQRAPRVPGPFGQMPNQTSAAVSRTGQEVASIVTLRPGAPDMASSMWVGALGGNASQVLEARELSRPSWSLDNAVWVVIDGNNVVRVIQDASGQPARIPVDSTLVSTKFPGPITELQLSRDGTRAAMVIDGRVILAGVEQTPGGGYALTYPRRLGFGLRDTVVSLSWRTGDDIVVSRTDPQHPVSYVNLDGVNSDGPSRNLLMPVTTVAANPSTVYVADARGIMQLSGSVAEEDPAWAEVRPLMVAGAEPVLPG</sequence>
<evidence type="ECO:0000256" key="2">
    <source>
        <dbReference type="ARBA" id="ARBA00022729"/>
    </source>
</evidence>
<keyword evidence="5 6" id="KW-0449">Lipoprotein</keyword>
<dbReference type="Pfam" id="PF10647">
    <property type="entry name" value="Gmad1"/>
    <property type="match status" value="1"/>
</dbReference>
<dbReference type="AlphaFoldDB" id="A0A1X0BQE5"/>
<dbReference type="STRING" id="1249101.BST21_17005"/>
<dbReference type="InterPro" id="IPR059026">
    <property type="entry name" value="LpqB_N"/>
</dbReference>
<evidence type="ECO:0000256" key="7">
    <source>
        <dbReference type="SAM" id="MobiDB-lite"/>
    </source>
</evidence>
<dbReference type="Proteomes" id="UP000466431">
    <property type="component" value="Chromosome"/>
</dbReference>
<dbReference type="InterPro" id="IPR019606">
    <property type="entry name" value="GerMN"/>
</dbReference>
<dbReference type="Pfam" id="PF25976">
    <property type="entry name" value="LpqB_N"/>
    <property type="match status" value="1"/>
</dbReference>
<evidence type="ECO:0000256" key="8">
    <source>
        <dbReference type="SAM" id="SignalP"/>
    </source>
</evidence>
<evidence type="ECO:0000256" key="3">
    <source>
        <dbReference type="ARBA" id="ARBA00023136"/>
    </source>
</evidence>
<dbReference type="PROSITE" id="PS51257">
    <property type="entry name" value="PROKAR_LIPOPROTEIN"/>
    <property type="match status" value="1"/>
</dbReference>
<keyword evidence="10" id="KW-1185">Reference proteome</keyword>
<dbReference type="InterPro" id="IPR018910">
    <property type="entry name" value="LpqB_C"/>
</dbReference>
<dbReference type="OrthoDB" id="3226781at2"/>
<dbReference type="KEGG" id="mcee:MCEL_20110"/>
<dbReference type="HAMAP" id="MF_01373">
    <property type="entry name" value="LpqB_lipoprot"/>
    <property type="match status" value="1"/>
</dbReference>
<evidence type="ECO:0000313" key="9">
    <source>
        <dbReference type="EMBL" id="BBY43716.1"/>
    </source>
</evidence>
<keyword evidence="3 6" id="KW-0472">Membrane</keyword>
<dbReference type="Pfam" id="PF10646">
    <property type="entry name" value="Germane"/>
    <property type="match status" value="1"/>
</dbReference>
<evidence type="ECO:0000313" key="10">
    <source>
        <dbReference type="Proteomes" id="UP000466431"/>
    </source>
</evidence>
<dbReference type="SMART" id="SM00909">
    <property type="entry name" value="Germane"/>
    <property type="match status" value="1"/>
</dbReference>
<dbReference type="EMBL" id="AP022591">
    <property type="protein sequence ID" value="BBY43716.1"/>
    <property type="molecule type" value="Genomic_DNA"/>
</dbReference>
<feature type="region of interest" description="Disordered" evidence="7">
    <location>
        <begin position="21"/>
        <end position="48"/>
    </location>
</feature>
<feature type="signal peptide" evidence="8">
    <location>
        <begin position="1"/>
        <end position="19"/>
    </location>
</feature>
<keyword evidence="2 6" id="KW-0732">Signal</keyword>
<evidence type="ECO:0000256" key="4">
    <source>
        <dbReference type="ARBA" id="ARBA00023139"/>
    </source>
</evidence>
<dbReference type="NCBIfam" id="NF010141">
    <property type="entry name" value="PRK13616.1"/>
    <property type="match status" value="1"/>
</dbReference>
<protein>
    <recommendedName>
        <fullName evidence="6">Lipoprotein LpqB</fullName>
    </recommendedName>
</protein>
<dbReference type="InterPro" id="IPR023959">
    <property type="entry name" value="LpqB"/>
</dbReference>
<comment type="subcellular location">
    <subcellularLocation>
        <location evidence="6">Cell membrane</location>
        <topology evidence="6">Lipid-anchor</topology>
    </subcellularLocation>
</comment>
<gene>
    <name evidence="6 9" type="primary">lpqB</name>
    <name evidence="9" type="ORF">MCEL_20110</name>
</gene>
<feature type="chain" id="PRO_5043769565" description="Lipoprotein LpqB" evidence="8">
    <location>
        <begin position="20"/>
        <end position="585"/>
    </location>
</feature>
<organism evidence="9 10">
    <name type="scientific">Mycolicibacterium celeriflavum</name>
    <name type="common">Mycobacterium celeriflavum</name>
    <dbReference type="NCBI Taxonomy" id="1249101"/>
    <lineage>
        <taxon>Bacteria</taxon>
        <taxon>Bacillati</taxon>
        <taxon>Actinomycetota</taxon>
        <taxon>Actinomycetes</taxon>
        <taxon>Mycobacteriales</taxon>
        <taxon>Mycobacteriaceae</taxon>
        <taxon>Mycolicibacterium</taxon>
    </lineage>
</organism>
<name>A0A1X0BQE5_MYCCF</name>
<reference evidence="9 10" key="1">
    <citation type="journal article" date="2019" name="Emerg. Microbes Infect.">
        <title>Comprehensive subspecies identification of 175 nontuberculous mycobacteria species based on 7547 genomic profiles.</title>
        <authorList>
            <person name="Matsumoto Y."/>
            <person name="Kinjo T."/>
            <person name="Motooka D."/>
            <person name="Nabeya D."/>
            <person name="Jung N."/>
            <person name="Uechi K."/>
            <person name="Horii T."/>
            <person name="Iida T."/>
            <person name="Fujita J."/>
            <person name="Nakamura S."/>
        </authorList>
    </citation>
    <scope>NUCLEOTIDE SEQUENCE [LARGE SCALE GENOMIC DNA]</scope>
    <source>
        <strain evidence="9 10">JCM 18439</strain>
    </source>
</reference>
<evidence type="ECO:0000256" key="1">
    <source>
        <dbReference type="ARBA" id="ARBA00022475"/>
    </source>
</evidence>
<feature type="compositionally biased region" description="Pro residues" evidence="7">
    <location>
        <begin position="36"/>
        <end position="47"/>
    </location>
</feature>
<dbReference type="GO" id="GO:0005886">
    <property type="term" value="C:plasma membrane"/>
    <property type="evidence" value="ECO:0007669"/>
    <property type="project" value="UniProtKB-SubCell"/>
</dbReference>
<evidence type="ECO:0000256" key="6">
    <source>
        <dbReference type="HAMAP-Rule" id="MF_01373"/>
    </source>
</evidence>